<comment type="caution">
    <text evidence="3">The sequence shown here is derived from an EMBL/GenBank/DDBJ whole genome shotgun (WGS) entry which is preliminary data.</text>
</comment>
<dbReference type="AlphaFoldDB" id="A0A5J5EUL9"/>
<keyword evidence="1" id="KW-0472">Membrane</keyword>
<accession>A0A5J5EUL9</accession>
<evidence type="ECO:0000256" key="1">
    <source>
        <dbReference type="SAM" id="Phobius"/>
    </source>
</evidence>
<feature type="signal peptide" evidence="2">
    <location>
        <begin position="1"/>
        <end position="23"/>
    </location>
</feature>
<proteinExistence type="predicted"/>
<evidence type="ECO:0000256" key="2">
    <source>
        <dbReference type="SAM" id="SignalP"/>
    </source>
</evidence>
<evidence type="ECO:0000313" key="3">
    <source>
        <dbReference type="EMBL" id="KAA8903038.1"/>
    </source>
</evidence>
<organism evidence="3 4">
    <name type="scientific">Sphaerosporella brunnea</name>
    <dbReference type="NCBI Taxonomy" id="1250544"/>
    <lineage>
        <taxon>Eukaryota</taxon>
        <taxon>Fungi</taxon>
        <taxon>Dikarya</taxon>
        <taxon>Ascomycota</taxon>
        <taxon>Pezizomycotina</taxon>
        <taxon>Pezizomycetes</taxon>
        <taxon>Pezizales</taxon>
        <taxon>Pyronemataceae</taxon>
        <taxon>Sphaerosporella</taxon>
    </lineage>
</organism>
<evidence type="ECO:0008006" key="5">
    <source>
        <dbReference type="Google" id="ProtNLM"/>
    </source>
</evidence>
<keyword evidence="2" id="KW-0732">Signal</keyword>
<dbReference type="EMBL" id="VXIS01000123">
    <property type="protein sequence ID" value="KAA8903038.1"/>
    <property type="molecule type" value="Genomic_DNA"/>
</dbReference>
<keyword evidence="4" id="KW-1185">Reference proteome</keyword>
<gene>
    <name evidence="3" type="ORF">FN846DRAFT_954679</name>
</gene>
<evidence type="ECO:0000313" key="4">
    <source>
        <dbReference type="Proteomes" id="UP000326924"/>
    </source>
</evidence>
<name>A0A5J5EUL9_9PEZI</name>
<sequence>MQIQRIRIRVLLLLLLLTRKSVVFRKGRCRVELRLIVVVLLRLLRPVKIGVQVGGVKVGLLQRGEVAIRVNKLAVGVCVVVVLLVVVDMRICIQTVAEVSLRHSGGGGGEVMMMMQANRLARDGNSSSSSSRAQTRRISKVWHEGDIYQQKERHGAEGEEERKDADRSVCLSFLRPLDDSTVYLFCVIKILYDDVLPLLSLILPRVEESECLFF</sequence>
<feature type="chain" id="PRO_5023866780" description="Secreted protein" evidence="2">
    <location>
        <begin position="24"/>
        <end position="214"/>
    </location>
</feature>
<keyword evidence="1" id="KW-0812">Transmembrane</keyword>
<feature type="transmembrane region" description="Helical" evidence="1">
    <location>
        <begin position="73"/>
        <end position="93"/>
    </location>
</feature>
<protein>
    <recommendedName>
        <fullName evidence="5">Secreted protein</fullName>
    </recommendedName>
</protein>
<keyword evidence="1" id="KW-1133">Transmembrane helix</keyword>
<reference evidence="3 4" key="1">
    <citation type="submission" date="2019-09" db="EMBL/GenBank/DDBJ databases">
        <title>Draft genome of the ectomycorrhizal ascomycete Sphaerosporella brunnea.</title>
        <authorList>
            <consortium name="DOE Joint Genome Institute"/>
            <person name="Benucci G.M."/>
            <person name="Marozzi G."/>
            <person name="Antonielli L."/>
            <person name="Sanchez S."/>
            <person name="Marco P."/>
            <person name="Wang X."/>
            <person name="Falini L.B."/>
            <person name="Barry K."/>
            <person name="Haridas S."/>
            <person name="Lipzen A."/>
            <person name="Labutti K."/>
            <person name="Grigoriev I.V."/>
            <person name="Murat C."/>
            <person name="Martin F."/>
            <person name="Albertini E."/>
            <person name="Donnini D."/>
            <person name="Bonito G."/>
        </authorList>
    </citation>
    <scope>NUCLEOTIDE SEQUENCE [LARGE SCALE GENOMIC DNA]</scope>
    <source>
        <strain evidence="3 4">Sb_GMNB300</strain>
    </source>
</reference>
<dbReference type="Proteomes" id="UP000326924">
    <property type="component" value="Unassembled WGS sequence"/>
</dbReference>
<dbReference type="InParanoid" id="A0A5J5EUL9"/>